<keyword evidence="3 6" id="KW-1133">Transmembrane helix</keyword>
<dbReference type="Pfam" id="PF01490">
    <property type="entry name" value="Aa_trans"/>
    <property type="match status" value="1"/>
</dbReference>
<feature type="domain" description="Amino acid transporter transmembrane" evidence="7">
    <location>
        <begin position="37"/>
        <end position="474"/>
    </location>
</feature>
<feature type="transmembrane region" description="Helical" evidence="6">
    <location>
        <begin position="415"/>
        <end position="435"/>
    </location>
</feature>
<evidence type="ECO:0000256" key="2">
    <source>
        <dbReference type="ARBA" id="ARBA00022692"/>
    </source>
</evidence>
<evidence type="ECO:0000313" key="9">
    <source>
        <dbReference type="Proteomes" id="UP000019149"/>
    </source>
</evidence>
<dbReference type="KEGG" id="egl:EGR_02654"/>
<organism evidence="8 9">
    <name type="scientific">Echinococcus granulosus</name>
    <name type="common">Hydatid tapeworm</name>
    <dbReference type="NCBI Taxonomy" id="6210"/>
    <lineage>
        <taxon>Eukaryota</taxon>
        <taxon>Metazoa</taxon>
        <taxon>Spiralia</taxon>
        <taxon>Lophotrochozoa</taxon>
        <taxon>Platyhelminthes</taxon>
        <taxon>Cestoda</taxon>
        <taxon>Eucestoda</taxon>
        <taxon>Cyclophyllidea</taxon>
        <taxon>Taeniidae</taxon>
        <taxon>Echinococcus</taxon>
        <taxon>Echinococcus granulosus group</taxon>
    </lineage>
</organism>
<protein>
    <submittedName>
        <fullName evidence="8">Proton-coupled amino acid transporter 4</fullName>
    </submittedName>
</protein>
<feature type="transmembrane region" description="Helical" evidence="6">
    <location>
        <begin position="390"/>
        <end position="409"/>
    </location>
</feature>
<keyword evidence="4 6" id="KW-0472">Membrane</keyword>
<feature type="transmembrane region" description="Helical" evidence="6">
    <location>
        <begin position="238"/>
        <end position="256"/>
    </location>
</feature>
<keyword evidence="9" id="KW-1185">Reference proteome</keyword>
<dbReference type="InterPro" id="IPR013057">
    <property type="entry name" value="AA_transpt_TM"/>
</dbReference>
<feature type="transmembrane region" description="Helical" evidence="6">
    <location>
        <begin position="196"/>
        <end position="218"/>
    </location>
</feature>
<evidence type="ECO:0000259" key="7">
    <source>
        <dbReference type="Pfam" id="PF01490"/>
    </source>
</evidence>
<accession>W6UVU7</accession>
<dbReference type="Gene3D" id="1.20.1740.10">
    <property type="entry name" value="Amino acid/polyamine transporter I"/>
    <property type="match status" value="1"/>
</dbReference>
<reference evidence="8 9" key="1">
    <citation type="journal article" date="2013" name="Nat. Genet.">
        <title>The genome of the hydatid tapeworm Echinococcus granulosus.</title>
        <authorList>
            <person name="Zheng H."/>
            <person name="Zhang W."/>
            <person name="Zhang L."/>
            <person name="Zhang Z."/>
            <person name="Li J."/>
            <person name="Lu G."/>
            <person name="Zhu Y."/>
            <person name="Wang Y."/>
            <person name="Huang Y."/>
            <person name="Liu J."/>
            <person name="Kang H."/>
            <person name="Chen J."/>
            <person name="Wang L."/>
            <person name="Chen A."/>
            <person name="Yu S."/>
            <person name="Gao Z."/>
            <person name="Jin L."/>
            <person name="Gu W."/>
            <person name="Wang Z."/>
            <person name="Zhao L."/>
            <person name="Shi B."/>
            <person name="Wen H."/>
            <person name="Lin R."/>
            <person name="Jones M.K."/>
            <person name="Brejova B."/>
            <person name="Vinar T."/>
            <person name="Zhao G."/>
            <person name="McManus D.P."/>
            <person name="Chen Z."/>
            <person name="Zhou Y."/>
            <person name="Wang S."/>
        </authorList>
    </citation>
    <scope>NUCLEOTIDE SEQUENCE [LARGE SCALE GENOMIC DNA]</scope>
</reference>
<dbReference type="Proteomes" id="UP000019149">
    <property type="component" value="Unassembled WGS sequence"/>
</dbReference>
<dbReference type="EMBL" id="APAU02000012">
    <property type="protein sequence ID" value="EUB62522.1"/>
    <property type="molecule type" value="Genomic_DNA"/>
</dbReference>
<evidence type="ECO:0000256" key="3">
    <source>
        <dbReference type="ARBA" id="ARBA00022989"/>
    </source>
</evidence>
<dbReference type="AlphaFoldDB" id="W6UVU7"/>
<dbReference type="GO" id="GO:0015179">
    <property type="term" value="F:L-amino acid transmembrane transporter activity"/>
    <property type="evidence" value="ECO:0007669"/>
    <property type="project" value="TreeGrafter"/>
</dbReference>
<sequence length="481" mass="53744">MATYGTLSDGESGVEAVDDRGPLESQEHDHPELSGKNIGPLAALFNFLKGTIGTGILALPIAFKRSGLCLGLIFLLFYACLSTYLMHVLLSISEEVIIKNNLDRSKIDYTEAVFYIVKFGPERFRIYKGKAKHTVNVFLVLTQIGFCCIYMLFVAQNTKYFIETTWPEVHANLYLIGFIVTMLLVILNIKMAIWVFAIPSAIALVATMLGLILIFAYIFSTGLKDIASLPAFTSFDEILVALGIFIFSFEGIALTLPIQSRMRDPERFVMPFGVLNTTMVIAACLCLTIGFFGYLRFGDAILGSITYNIPSSPPCVGRFVLLSNYLHWLTICLSTFCSIYAAVKPLFICAIFLSYVLQFYVPATIFGRLMLKWRWHREASPRRQSICRKIMRVFIILFTYAVAMLVPHLDLMVSLLGAVSSSALALLVPPMLELLHRWPERQQIPRFYLTVVTKNVVILAVGVFSAVCGTVATFIEIVNTL</sequence>
<evidence type="ECO:0000256" key="5">
    <source>
        <dbReference type="SAM" id="MobiDB-lite"/>
    </source>
</evidence>
<dbReference type="GO" id="GO:0005774">
    <property type="term" value="C:vacuolar membrane"/>
    <property type="evidence" value="ECO:0007669"/>
    <property type="project" value="TreeGrafter"/>
</dbReference>
<feature type="transmembrane region" description="Helical" evidence="6">
    <location>
        <begin position="41"/>
        <end position="63"/>
    </location>
</feature>
<evidence type="ECO:0000256" key="1">
    <source>
        <dbReference type="ARBA" id="ARBA00004141"/>
    </source>
</evidence>
<evidence type="ECO:0000313" key="8">
    <source>
        <dbReference type="EMBL" id="EUB62522.1"/>
    </source>
</evidence>
<dbReference type="OrthoDB" id="1684102at2759"/>
<dbReference type="GeneID" id="36338369"/>
<evidence type="ECO:0000256" key="6">
    <source>
        <dbReference type="SAM" id="Phobius"/>
    </source>
</evidence>
<dbReference type="PANTHER" id="PTHR22950">
    <property type="entry name" value="AMINO ACID TRANSPORTER"/>
    <property type="match status" value="1"/>
</dbReference>
<feature type="transmembrane region" description="Helical" evidence="6">
    <location>
        <begin position="456"/>
        <end position="475"/>
    </location>
</feature>
<keyword evidence="2 6" id="KW-0812">Transmembrane</keyword>
<dbReference type="STRING" id="6210.W6UVU7"/>
<dbReference type="OMA" id="QEFDNEP"/>
<feature type="region of interest" description="Disordered" evidence="5">
    <location>
        <begin position="1"/>
        <end position="34"/>
    </location>
</feature>
<comment type="caution">
    <text evidence="8">The sequence shown here is derived from an EMBL/GenBank/DDBJ whole genome shotgun (WGS) entry which is preliminary data.</text>
</comment>
<feature type="transmembrane region" description="Helical" evidence="6">
    <location>
        <begin position="133"/>
        <end position="153"/>
    </location>
</feature>
<dbReference type="PANTHER" id="PTHR22950:SF349">
    <property type="entry name" value="AMINO ACID TRANSPORTER TRANSMEMBRANE DOMAIN-CONTAINING PROTEIN"/>
    <property type="match status" value="1"/>
</dbReference>
<proteinExistence type="predicted"/>
<name>W6UVU7_ECHGR</name>
<dbReference type="RefSeq" id="XP_024353718.1">
    <property type="nucleotide sequence ID" value="XM_024491903.1"/>
</dbReference>
<feature type="transmembrane region" description="Helical" evidence="6">
    <location>
        <begin position="268"/>
        <end position="294"/>
    </location>
</feature>
<comment type="subcellular location">
    <subcellularLocation>
        <location evidence="1">Membrane</location>
        <topology evidence="1">Multi-pass membrane protein</topology>
    </subcellularLocation>
</comment>
<feature type="transmembrane region" description="Helical" evidence="6">
    <location>
        <begin position="69"/>
        <end position="90"/>
    </location>
</feature>
<gene>
    <name evidence="8" type="ORF">EGR_02654</name>
</gene>
<feature type="transmembrane region" description="Helical" evidence="6">
    <location>
        <begin position="173"/>
        <end position="189"/>
    </location>
</feature>
<dbReference type="CTD" id="36338369"/>
<feature type="transmembrane region" description="Helical" evidence="6">
    <location>
        <begin position="345"/>
        <end position="369"/>
    </location>
</feature>
<feature type="compositionally biased region" description="Basic and acidic residues" evidence="5">
    <location>
        <begin position="17"/>
        <end position="33"/>
    </location>
</feature>
<evidence type="ECO:0000256" key="4">
    <source>
        <dbReference type="ARBA" id="ARBA00023136"/>
    </source>
</evidence>